<keyword evidence="9" id="KW-1185">Reference proteome</keyword>
<protein>
    <recommendedName>
        <fullName evidence="7">Histidine kinase domain-containing protein</fullName>
    </recommendedName>
</protein>
<keyword evidence="4" id="KW-0067">ATP-binding</keyword>
<evidence type="ECO:0000256" key="4">
    <source>
        <dbReference type="ARBA" id="ARBA00022840"/>
    </source>
</evidence>
<sequence>MKKVDNKKPIFFFAGICLIALYLIYVTLSVTYAGIDVKKTEDDQWKITAVDQIGWAEKRKVEPDDIVLEVNHQPPEFYSSIKKYGVIGKLDQLKVLRDGEVLEYKVQEPLNYNTLLYHTVIPFLVFTVLFVLSVYIYYKKNNEKLSLYLIALLLAVGLGYLSAGASARTDYIGRFMNGFSLLCVPVLFLHFYYQYFARYNIKLIQGRLLLFLYIINLTTVLLDTISMFVFIGGVYSIIRNLQLMLFSLEMLLGLFLLLYYYFRFRKTIHKPIFQNTIFSIIISFFPFIFLTVLPSTIFGVELLPPSVTAAFLIFLPIFFFYLVMTNRIFDIDFINSRLRYYSLVSLLLTTIIVGLFVFFVNLTWIQWARLMIIIYVSMVVFFYLEEKLNLRPLLFRDKFNFQMSIDRFAKDLSKIVKREELDLRLVEEIRDVLPVNSVSLLTYRKKDGFVKLENGDYEFPIQLIKSFLHYKQAELKTSDSFFVDQGICYVISERQESIRLLWIDQKINYTPFNQDEQRWLKTLSHYTSMVYENFLLIEGVTEELKQSMHQQQDTPAWMLRLLFNLSEKERSRLASDLHDSALQEQLVWYRKIDEFIEDKSFPVHYTPHLEQIREGLLGVVQQIRETCTLLRPPFLKETGVVEALTYLIHRHQGREQFEITFTSSHFTANLGDDQSLTIYRIVQELINNASKHSKASKVTLDLKSEGELVILNYEDDGVGFQNDPANQSSKSMGLAGIKQRVNSMQGSMEMFSSGDGVEIAILLRADLRMKNFFEVM</sequence>
<evidence type="ECO:0000256" key="3">
    <source>
        <dbReference type="ARBA" id="ARBA00022777"/>
    </source>
</evidence>
<evidence type="ECO:0000313" key="9">
    <source>
        <dbReference type="Proteomes" id="UP000831787"/>
    </source>
</evidence>
<keyword evidence="6" id="KW-0472">Membrane</keyword>
<feature type="transmembrane region" description="Helical" evidence="6">
    <location>
        <begin position="244"/>
        <end position="264"/>
    </location>
</feature>
<feature type="transmembrane region" description="Helical" evidence="6">
    <location>
        <begin position="276"/>
        <end position="297"/>
    </location>
</feature>
<dbReference type="CDD" id="cd16917">
    <property type="entry name" value="HATPase_UhpB-NarQ-NarX-like"/>
    <property type="match status" value="1"/>
</dbReference>
<keyword evidence="2" id="KW-0547">Nucleotide-binding</keyword>
<dbReference type="InterPro" id="IPR050482">
    <property type="entry name" value="Sensor_HK_TwoCompSys"/>
</dbReference>
<feature type="transmembrane region" description="Helical" evidence="6">
    <location>
        <begin position="366"/>
        <end position="384"/>
    </location>
</feature>
<evidence type="ECO:0000256" key="2">
    <source>
        <dbReference type="ARBA" id="ARBA00022741"/>
    </source>
</evidence>
<keyword evidence="6" id="KW-0812">Transmembrane</keyword>
<name>A0ABY4EJ95_9BACI</name>
<evidence type="ECO:0000256" key="1">
    <source>
        <dbReference type="ARBA" id="ARBA00022679"/>
    </source>
</evidence>
<dbReference type="EMBL" id="CP095073">
    <property type="protein sequence ID" value="UOQ43923.1"/>
    <property type="molecule type" value="Genomic_DNA"/>
</dbReference>
<organism evidence="8 9">
    <name type="scientific">Halobacillus salinarum</name>
    <dbReference type="NCBI Taxonomy" id="2932257"/>
    <lineage>
        <taxon>Bacteria</taxon>
        <taxon>Bacillati</taxon>
        <taxon>Bacillota</taxon>
        <taxon>Bacilli</taxon>
        <taxon>Bacillales</taxon>
        <taxon>Bacillaceae</taxon>
        <taxon>Halobacillus</taxon>
    </lineage>
</organism>
<dbReference type="PANTHER" id="PTHR24421">
    <property type="entry name" value="NITRATE/NITRITE SENSOR PROTEIN NARX-RELATED"/>
    <property type="match status" value="1"/>
</dbReference>
<dbReference type="InterPro" id="IPR003594">
    <property type="entry name" value="HATPase_dom"/>
</dbReference>
<feature type="transmembrane region" description="Helical" evidence="6">
    <location>
        <begin position="145"/>
        <end position="163"/>
    </location>
</feature>
<reference evidence="8 9" key="1">
    <citation type="submission" date="2022-04" db="EMBL/GenBank/DDBJ databases">
        <title>Halobacillus sp. isolated from saltern.</title>
        <authorList>
            <person name="Won M."/>
            <person name="Lee C.-M."/>
            <person name="Woen H.-Y."/>
            <person name="Kwon S.-W."/>
        </authorList>
    </citation>
    <scope>NUCLEOTIDE SEQUENCE [LARGE SCALE GENOMIC DNA]</scope>
    <source>
        <strain evidence="8 9">SSBR10-3</strain>
    </source>
</reference>
<keyword evidence="5" id="KW-0902">Two-component regulatory system</keyword>
<dbReference type="PROSITE" id="PS50109">
    <property type="entry name" value="HIS_KIN"/>
    <property type="match status" value="1"/>
</dbReference>
<dbReference type="InterPro" id="IPR005467">
    <property type="entry name" value="His_kinase_dom"/>
</dbReference>
<keyword evidence="1" id="KW-0808">Transferase</keyword>
<dbReference type="InterPro" id="IPR036890">
    <property type="entry name" value="HATPase_C_sf"/>
</dbReference>
<dbReference type="Gene3D" id="3.30.565.10">
    <property type="entry name" value="Histidine kinase-like ATPase, C-terminal domain"/>
    <property type="match status" value="1"/>
</dbReference>
<dbReference type="SUPFAM" id="SSF55874">
    <property type="entry name" value="ATPase domain of HSP90 chaperone/DNA topoisomerase II/histidine kinase"/>
    <property type="match status" value="1"/>
</dbReference>
<evidence type="ECO:0000256" key="5">
    <source>
        <dbReference type="ARBA" id="ARBA00023012"/>
    </source>
</evidence>
<feature type="transmembrane region" description="Helical" evidence="6">
    <location>
        <begin position="115"/>
        <end position="138"/>
    </location>
</feature>
<evidence type="ECO:0000313" key="8">
    <source>
        <dbReference type="EMBL" id="UOQ43923.1"/>
    </source>
</evidence>
<feature type="transmembrane region" description="Helical" evidence="6">
    <location>
        <begin position="341"/>
        <end position="360"/>
    </location>
</feature>
<keyword evidence="3" id="KW-0418">Kinase</keyword>
<feature type="transmembrane region" description="Helical" evidence="6">
    <location>
        <begin position="175"/>
        <end position="196"/>
    </location>
</feature>
<feature type="domain" description="Histidine kinase" evidence="7">
    <location>
        <begin position="678"/>
        <end position="767"/>
    </location>
</feature>
<evidence type="ECO:0000259" key="7">
    <source>
        <dbReference type="PROSITE" id="PS50109"/>
    </source>
</evidence>
<keyword evidence="6" id="KW-1133">Transmembrane helix</keyword>
<dbReference type="Proteomes" id="UP000831787">
    <property type="component" value="Chromosome"/>
</dbReference>
<dbReference type="SMART" id="SM00387">
    <property type="entry name" value="HATPase_c"/>
    <property type="match status" value="1"/>
</dbReference>
<feature type="transmembrane region" description="Helical" evidence="6">
    <location>
        <begin position="208"/>
        <end position="238"/>
    </location>
</feature>
<accession>A0ABY4EJ95</accession>
<feature type="transmembrane region" description="Helical" evidence="6">
    <location>
        <begin position="12"/>
        <end position="35"/>
    </location>
</feature>
<evidence type="ECO:0000256" key="6">
    <source>
        <dbReference type="SAM" id="Phobius"/>
    </source>
</evidence>
<feature type="transmembrane region" description="Helical" evidence="6">
    <location>
        <begin position="309"/>
        <end position="329"/>
    </location>
</feature>
<dbReference type="RefSeq" id="WP_244709464.1">
    <property type="nucleotide sequence ID" value="NZ_CP095073.1"/>
</dbReference>
<dbReference type="Pfam" id="PF02518">
    <property type="entry name" value="HATPase_c"/>
    <property type="match status" value="1"/>
</dbReference>
<dbReference type="PANTHER" id="PTHR24421:SF60">
    <property type="entry name" value="SENSOR HISTIDINE KINASE COMP"/>
    <property type="match status" value="1"/>
</dbReference>
<proteinExistence type="predicted"/>
<gene>
    <name evidence="8" type="ORF">MUN89_18960</name>
</gene>